<dbReference type="GO" id="GO:0008233">
    <property type="term" value="F:peptidase activity"/>
    <property type="evidence" value="ECO:0007669"/>
    <property type="project" value="UniProtKB-KW"/>
</dbReference>
<dbReference type="InterPro" id="IPR003738">
    <property type="entry name" value="SRAP"/>
</dbReference>
<dbReference type="EC" id="3.4.-.-" evidence="8"/>
<keyword evidence="2 8" id="KW-0645">Protease</keyword>
<dbReference type="Proteomes" id="UP000623958">
    <property type="component" value="Unassembled WGS sequence"/>
</dbReference>
<name>A0A919F7P5_9XANT</name>
<evidence type="ECO:0000256" key="4">
    <source>
        <dbReference type="ARBA" id="ARBA00022801"/>
    </source>
</evidence>
<keyword evidence="4 8" id="KW-0378">Hydrolase</keyword>
<dbReference type="PANTHER" id="PTHR13604">
    <property type="entry name" value="DC12-RELATED"/>
    <property type="match status" value="1"/>
</dbReference>
<reference evidence="9" key="2">
    <citation type="submission" date="2020-09" db="EMBL/GenBank/DDBJ databases">
        <authorList>
            <person name="Sun Q."/>
            <person name="Ohkuma M."/>
        </authorList>
    </citation>
    <scope>NUCLEOTIDE SEQUENCE</scope>
    <source>
        <strain evidence="9">JCM 13306</strain>
    </source>
</reference>
<evidence type="ECO:0000313" key="9">
    <source>
        <dbReference type="EMBL" id="GHH52560.1"/>
    </source>
</evidence>
<evidence type="ECO:0000256" key="5">
    <source>
        <dbReference type="ARBA" id="ARBA00023124"/>
    </source>
</evidence>
<dbReference type="SUPFAM" id="SSF143081">
    <property type="entry name" value="BB1717-like"/>
    <property type="match status" value="1"/>
</dbReference>
<comment type="caution">
    <text evidence="9">The sequence shown here is derived from an EMBL/GenBank/DDBJ whole genome shotgun (WGS) entry which is preliminary data.</text>
</comment>
<dbReference type="PANTHER" id="PTHR13604:SF0">
    <property type="entry name" value="ABASIC SITE PROCESSING PROTEIN HMCES"/>
    <property type="match status" value="1"/>
</dbReference>
<reference evidence="9" key="1">
    <citation type="journal article" date="2014" name="Int. J. Syst. Evol. Microbiol.">
        <title>Complete genome sequence of Corynebacterium casei LMG S-19264T (=DSM 44701T), isolated from a smear-ripened cheese.</title>
        <authorList>
            <consortium name="US DOE Joint Genome Institute (JGI-PGF)"/>
            <person name="Walter F."/>
            <person name="Albersmeier A."/>
            <person name="Kalinowski J."/>
            <person name="Ruckert C."/>
        </authorList>
    </citation>
    <scope>NUCLEOTIDE SEQUENCE</scope>
    <source>
        <strain evidence="9">JCM 13306</strain>
    </source>
</reference>
<evidence type="ECO:0000256" key="7">
    <source>
        <dbReference type="ARBA" id="ARBA00023239"/>
    </source>
</evidence>
<evidence type="ECO:0000256" key="3">
    <source>
        <dbReference type="ARBA" id="ARBA00022763"/>
    </source>
</evidence>
<dbReference type="GO" id="GO:0006508">
    <property type="term" value="P:proteolysis"/>
    <property type="evidence" value="ECO:0007669"/>
    <property type="project" value="UniProtKB-KW"/>
</dbReference>
<organism evidence="9 10">
    <name type="scientific">Xanthomonas boreopolis</name>
    <dbReference type="NCBI Taxonomy" id="86183"/>
    <lineage>
        <taxon>Bacteria</taxon>
        <taxon>Pseudomonadati</taxon>
        <taxon>Pseudomonadota</taxon>
        <taxon>Gammaproteobacteria</taxon>
        <taxon>Lysobacterales</taxon>
        <taxon>Lysobacteraceae</taxon>
        <taxon>Xanthomonas</taxon>
    </lineage>
</organism>
<dbReference type="GO" id="GO:0016829">
    <property type="term" value="F:lyase activity"/>
    <property type="evidence" value="ECO:0007669"/>
    <property type="project" value="UniProtKB-KW"/>
</dbReference>
<dbReference type="Pfam" id="PF02586">
    <property type="entry name" value="SRAP"/>
    <property type="match status" value="1"/>
</dbReference>
<dbReference type="GO" id="GO:0106300">
    <property type="term" value="P:protein-DNA covalent cross-linking repair"/>
    <property type="evidence" value="ECO:0007669"/>
    <property type="project" value="InterPro"/>
</dbReference>
<keyword evidence="5" id="KW-0190">Covalent protein-DNA linkage</keyword>
<dbReference type="InterPro" id="IPR036590">
    <property type="entry name" value="SRAP-like"/>
</dbReference>
<evidence type="ECO:0000313" key="10">
    <source>
        <dbReference type="Proteomes" id="UP000623958"/>
    </source>
</evidence>
<dbReference type="AlphaFoldDB" id="A0A919F7P5"/>
<dbReference type="EMBL" id="BNBA01000010">
    <property type="protein sequence ID" value="GHH52560.1"/>
    <property type="molecule type" value="Genomic_DNA"/>
</dbReference>
<accession>A0A919F7P5</accession>
<keyword evidence="3" id="KW-0227">DNA damage</keyword>
<evidence type="ECO:0000256" key="2">
    <source>
        <dbReference type="ARBA" id="ARBA00022670"/>
    </source>
</evidence>
<dbReference type="Gene3D" id="3.90.1680.10">
    <property type="entry name" value="SOS response associated peptidase-like"/>
    <property type="match status" value="1"/>
</dbReference>
<evidence type="ECO:0000256" key="6">
    <source>
        <dbReference type="ARBA" id="ARBA00023125"/>
    </source>
</evidence>
<keyword evidence="10" id="KW-1185">Reference proteome</keyword>
<sequence length="342" mass="38720">MLPPVRGPEHSLPPPAGPGAYWRSQAPGATRMCYSAEIQADYRKLVRQFGAIMDLKTFAKLWLRQNSSGKRPKTPKAMDDAFRAGGAGALGEIALEIAAWDAEDVQSWEQDLFKQRRRIADAERKLASKPTKTAQTELERATRRQAQVEGWLADLRRTEPKSKDYRIFPGWYAPVIVLEGGQRVIKPMRYGCRPAGKPASYDVQYPGTYNARRDNLEGFWKAQFGHTHGLMVVGRFYENVEGPDGKNRVVQFQPRDREPMLVACLWSHWTDPKGEEPDLLSFAAITDEPEPEVAEAGHDRTIINIRPEHVDAWLNPDPGNLAALYAIFDDKRHPYYEHKIAA</sequence>
<keyword evidence="7" id="KW-0456">Lyase</keyword>
<proteinExistence type="inferred from homology"/>
<dbReference type="GO" id="GO:0003697">
    <property type="term" value="F:single-stranded DNA binding"/>
    <property type="evidence" value="ECO:0007669"/>
    <property type="project" value="InterPro"/>
</dbReference>
<evidence type="ECO:0000256" key="1">
    <source>
        <dbReference type="ARBA" id="ARBA00008136"/>
    </source>
</evidence>
<comment type="similarity">
    <text evidence="1 8">Belongs to the SOS response-associated peptidase family.</text>
</comment>
<keyword evidence="6" id="KW-0238">DNA-binding</keyword>
<evidence type="ECO:0000256" key="8">
    <source>
        <dbReference type="RuleBase" id="RU364100"/>
    </source>
</evidence>
<protein>
    <recommendedName>
        <fullName evidence="8">Abasic site processing protein</fullName>
        <ecNumber evidence="8">3.4.-.-</ecNumber>
    </recommendedName>
</protein>
<gene>
    <name evidence="9" type="ORF">GCM10009090_16740</name>
</gene>